<dbReference type="InterPro" id="IPR050599">
    <property type="entry name" value="VDCC_alpha-1_subunit"/>
</dbReference>
<feature type="region of interest" description="Disordered" evidence="13">
    <location>
        <begin position="1"/>
        <end position="25"/>
    </location>
</feature>
<dbReference type="PANTHER" id="PTHR45628:SF7">
    <property type="entry name" value="VOLTAGE-DEPENDENT CALCIUM CHANNEL TYPE A SUBUNIT ALPHA-1"/>
    <property type="match status" value="1"/>
</dbReference>
<sequence length="1066" mass="120087">MTRIVASGEECAGSRSPIDCGGSKVGGGDGYGSPKSGITSFGVIAASAMHGKMRCCDTSQTSLNFHPSIYTQRPEKTTPNPESDPEAQPIGSGNKLLFIFSEKNVIRNKFLTINNANFDENVLDYLRAEIRCLESGWLFFSPEDSIVLRAANDSKYSGQAEAYGLPLCGPQEVEVLVVFYRTRKISLTTFFFWSTPFEYMVLLTITANCIVLAMERHYPSGDKSALSESLEQTEKYFLGIFCVEALLKIAALGFVLNEGAYLRSIWNIIDFIVVATGLLAYILPNLNQPALRALRVLRPIKLVTGFESLQIVLKSIFKAMAPLLQIGLLLLFAITIFAIVGLEFYSGAFHMTCFDEHYENDIAENYLSNRKWKQESARFIKDLYQMSGNPDVLPDSIPNSKSLVPCNIGNESSSKGFFNAAHGSFRCPAGYVCKGYWEGPNFGITSFDNIGYAMLTVFQCITMEGWTDIMYMTFDAVGDRFSAFYFSPLIILGSFFMLNLILGVLSGEFAKEKERVEKRRAFLKLRRQQQTEKEFGGYMDWIQHAEEVILAEDTTSAEDRIRIIAEKFPTFLICSHPVILAKNTQTLQLLYFSARRRAQKERTKKNIKDPQGQDLNFEDSELYSDNKGNVFNQQGLLLKPGKGRFEACWRNEKRFRYAVRRLAKSQLAYWSVIVLVFLNTICVAIEHYGQPAWLTSFLCELSDIAFMPLFLVLVVYLRRRNWASSFSLFSLVDYAEYVFLGLFMTEMLLKMYGLGFRLYFQSSFNIFDCVVIIGSLFEILLALVQPDTSFGISVLRALRLLRIFKVTRYWADLRNLVLSLLSSMRSIISLVFLLFLFILIFALLGMQLFGGEFNFEEGLPAQNFDSFVKALLTVFQILTGEDWNSVMYNGIRSQGGTNGGGFIYCIYFVLLVLIGNYTLLNVFLAIAVDNLANAHDLSDAEQADQNEEKLKEAKAKGFQPSTLDLTDPDKAHLLPWVRTPTKEKNNLWQENYPGDSTNVKEMTLQVGDQKANGNFLSSSLSTQRKGQNCISFESDETGQLPDSENVGHGKPVLPYSSMFIFAPTNG</sequence>
<evidence type="ECO:0000313" key="17">
    <source>
        <dbReference type="Proteomes" id="UP000019149"/>
    </source>
</evidence>
<keyword evidence="8 14" id="KW-1133">Transmembrane helix</keyword>
<feature type="region of interest" description="Disordered" evidence="13">
    <location>
        <begin position="67"/>
        <end position="90"/>
    </location>
</feature>
<dbReference type="Gene3D" id="1.10.287.70">
    <property type="match status" value="2"/>
</dbReference>
<evidence type="ECO:0000256" key="2">
    <source>
        <dbReference type="ARBA" id="ARBA00022448"/>
    </source>
</evidence>
<dbReference type="GO" id="GO:0007268">
    <property type="term" value="P:chemical synaptic transmission"/>
    <property type="evidence" value="ECO:0007669"/>
    <property type="project" value="TreeGrafter"/>
</dbReference>
<dbReference type="CTD" id="36336312"/>
<keyword evidence="2" id="KW-0813">Transport</keyword>
<keyword evidence="17" id="KW-1185">Reference proteome</keyword>
<dbReference type="GO" id="GO:0005891">
    <property type="term" value="C:voltage-gated calcium channel complex"/>
    <property type="evidence" value="ECO:0007669"/>
    <property type="project" value="TreeGrafter"/>
</dbReference>
<feature type="transmembrane region" description="Helical" evidence="14">
    <location>
        <begin position="190"/>
        <end position="214"/>
    </location>
</feature>
<dbReference type="PRINTS" id="PR00169">
    <property type="entry name" value="KCHANNEL"/>
</dbReference>
<dbReference type="RefSeq" id="XP_024355843.1">
    <property type="nucleotide sequence ID" value="XM_024489846.1"/>
</dbReference>
<organism evidence="16 17">
    <name type="scientific">Echinococcus granulosus</name>
    <name type="common">Hydatid tapeworm</name>
    <dbReference type="NCBI Taxonomy" id="6210"/>
    <lineage>
        <taxon>Eukaryota</taxon>
        <taxon>Metazoa</taxon>
        <taxon>Spiralia</taxon>
        <taxon>Lophotrochozoa</taxon>
        <taxon>Platyhelminthes</taxon>
        <taxon>Cestoda</taxon>
        <taxon>Eucestoda</taxon>
        <taxon>Cyclophyllidea</taxon>
        <taxon>Taeniidae</taxon>
        <taxon>Echinococcus</taxon>
        <taxon>Echinococcus granulosus group</taxon>
    </lineage>
</organism>
<feature type="region of interest" description="Disordered" evidence="13">
    <location>
        <begin position="939"/>
        <end position="958"/>
    </location>
</feature>
<evidence type="ECO:0000256" key="4">
    <source>
        <dbReference type="ARBA" id="ARBA00022673"/>
    </source>
</evidence>
<dbReference type="InterPro" id="IPR005821">
    <property type="entry name" value="Ion_trans_dom"/>
</dbReference>
<evidence type="ECO:0000256" key="8">
    <source>
        <dbReference type="ARBA" id="ARBA00022989"/>
    </source>
</evidence>
<keyword evidence="6" id="KW-0106">Calcium</keyword>
<evidence type="ECO:0000256" key="3">
    <source>
        <dbReference type="ARBA" id="ARBA00022568"/>
    </source>
</evidence>
<evidence type="ECO:0000256" key="7">
    <source>
        <dbReference type="ARBA" id="ARBA00022882"/>
    </source>
</evidence>
<dbReference type="GO" id="GO:0008331">
    <property type="term" value="F:high voltage-gated calcium channel activity"/>
    <property type="evidence" value="ECO:0007669"/>
    <property type="project" value="TreeGrafter"/>
</dbReference>
<feature type="compositionally biased region" description="Polar residues" evidence="13">
    <location>
        <begin position="67"/>
        <end position="81"/>
    </location>
</feature>
<dbReference type="OMA" id="DYIPQVS"/>
<dbReference type="OrthoDB" id="416585at2759"/>
<feature type="compositionally biased region" description="Basic and acidic residues" evidence="13">
    <location>
        <begin position="946"/>
        <end position="955"/>
    </location>
</feature>
<dbReference type="Proteomes" id="UP000019149">
    <property type="component" value="Unassembled WGS sequence"/>
</dbReference>
<dbReference type="GeneID" id="36336312"/>
<dbReference type="STRING" id="6210.W6V158"/>
<accession>W6V158</accession>
<feature type="transmembrane region" description="Helical" evidence="14">
    <location>
        <begin position="764"/>
        <end position="784"/>
    </location>
</feature>
<proteinExistence type="predicted"/>
<protein>
    <submittedName>
        <fullName evidence="16">Voltage-dependent P/Q-type calcium channel subunit alpha-1A</fullName>
    </submittedName>
</protein>
<evidence type="ECO:0000256" key="10">
    <source>
        <dbReference type="ARBA" id="ARBA00023136"/>
    </source>
</evidence>
<keyword evidence="5 14" id="KW-0812">Transmembrane</keyword>
<gene>
    <name evidence="16" type="ORF">EGR_00597</name>
</gene>
<dbReference type="InterPro" id="IPR027359">
    <property type="entry name" value="Volt_channel_dom_sf"/>
</dbReference>
<evidence type="ECO:0000256" key="5">
    <source>
        <dbReference type="ARBA" id="ARBA00022692"/>
    </source>
</evidence>
<keyword evidence="10 14" id="KW-0472">Membrane</keyword>
<feature type="transmembrane region" description="Helical" evidence="14">
    <location>
        <begin position="694"/>
        <end position="717"/>
    </location>
</feature>
<keyword evidence="9" id="KW-0406">Ion transport</keyword>
<name>W6V158_ECHGR</name>
<dbReference type="Pfam" id="PF00520">
    <property type="entry name" value="Ion_trans"/>
    <property type="match status" value="2"/>
</dbReference>
<evidence type="ECO:0000256" key="9">
    <source>
        <dbReference type="ARBA" id="ARBA00023065"/>
    </source>
</evidence>
<dbReference type="FunFam" id="1.10.287.70:FF:000007">
    <property type="entry name" value="Voltage-dependent L-type calcium channel subunit alpha"/>
    <property type="match status" value="1"/>
</dbReference>
<comment type="caution">
    <text evidence="16">The sequence shown here is derived from an EMBL/GenBank/DDBJ whole genome shotgun (WGS) entry which is preliminary data.</text>
</comment>
<dbReference type="GO" id="GO:0098703">
    <property type="term" value="P:calcium ion import across plasma membrane"/>
    <property type="evidence" value="ECO:0007669"/>
    <property type="project" value="TreeGrafter"/>
</dbReference>
<evidence type="ECO:0000256" key="13">
    <source>
        <dbReference type="SAM" id="MobiDB-lite"/>
    </source>
</evidence>
<feature type="domain" description="Ion transport" evidence="15">
    <location>
        <begin position="195"/>
        <end position="515"/>
    </location>
</feature>
<feature type="transmembrane region" description="Helical" evidence="14">
    <location>
        <begin position="726"/>
        <end position="744"/>
    </location>
</feature>
<feature type="transmembrane region" description="Helical" evidence="14">
    <location>
        <begin position="667"/>
        <end position="688"/>
    </location>
</feature>
<feature type="transmembrane region" description="Helical" evidence="14">
    <location>
        <begin position="235"/>
        <end position="255"/>
    </location>
</feature>
<evidence type="ECO:0000256" key="12">
    <source>
        <dbReference type="ARBA" id="ARBA00023303"/>
    </source>
</evidence>
<reference evidence="16 17" key="1">
    <citation type="journal article" date="2013" name="Nat. Genet.">
        <title>The genome of the hydatid tapeworm Echinococcus granulosus.</title>
        <authorList>
            <person name="Zheng H."/>
            <person name="Zhang W."/>
            <person name="Zhang L."/>
            <person name="Zhang Z."/>
            <person name="Li J."/>
            <person name="Lu G."/>
            <person name="Zhu Y."/>
            <person name="Wang Y."/>
            <person name="Huang Y."/>
            <person name="Liu J."/>
            <person name="Kang H."/>
            <person name="Chen J."/>
            <person name="Wang L."/>
            <person name="Chen A."/>
            <person name="Yu S."/>
            <person name="Gao Z."/>
            <person name="Jin L."/>
            <person name="Gu W."/>
            <person name="Wang Z."/>
            <person name="Zhao L."/>
            <person name="Shi B."/>
            <person name="Wen H."/>
            <person name="Lin R."/>
            <person name="Jones M.K."/>
            <person name="Brejova B."/>
            <person name="Vinar T."/>
            <person name="Zhao G."/>
            <person name="McManus D.P."/>
            <person name="Chen Z."/>
            <person name="Zhou Y."/>
            <person name="Wang S."/>
        </authorList>
    </citation>
    <scope>NUCLEOTIDE SEQUENCE [LARGE SCALE GENOMIC DNA]</scope>
</reference>
<feature type="transmembrane region" description="Helical" evidence="14">
    <location>
        <begin position="901"/>
        <end position="928"/>
    </location>
</feature>
<keyword evidence="11" id="KW-0325">Glycoprotein</keyword>
<evidence type="ECO:0000256" key="11">
    <source>
        <dbReference type="ARBA" id="ARBA00023180"/>
    </source>
</evidence>
<dbReference type="Gene3D" id="6.10.250.2500">
    <property type="match status" value="1"/>
</dbReference>
<evidence type="ECO:0000256" key="14">
    <source>
        <dbReference type="SAM" id="Phobius"/>
    </source>
</evidence>
<keyword evidence="3" id="KW-0109">Calcium transport</keyword>
<evidence type="ECO:0000256" key="1">
    <source>
        <dbReference type="ARBA" id="ARBA00004141"/>
    </source>
</evidence>
<dbReference type="PANTHER" id="PTHR45628">
    <property type="entry name" value="VOLTAGE-DEPENDENT CALCIUM CHANNEL TYPE A SUBUNIT ALPHA-1"/>
    <property type="match status" value="1"/>
</dbReference>
<dbReference type="KEGG" id="egl:EGR_00597"/>
<evidence type="ECO:0000259" key="15">
    <source>
        <dbReference type="Pfam" id="PF00520"/>
    </source>
</evidence>
<feature type="transmembrane region" description="Helical" evidence="14">
    <location>
        <begin position="483"/>
        <end position="505"/>
    </location>
</feature>
<feature type="domain" description="Ion transport" evidence="15">
    <location>
        <begin position="668"/>
        <end position="935"/>
    </location>
</feature>
<feature type="transmembrane region" description="Helical" evidence="14">
    <location>
        <begin position="261"/>
        <end position="283"/>
    </location>
</feature>
<dbReference type="GO" id="GO:0045202">
    <property type="term" value="C:synapse"/>
    <property type="evidence" value="ECO:0007669"/>
    <property type="project" value="GOC"/>
</dbReference>
<keyword evidence="4" id="KW-0107">Calcium channel</keyword>
<dbReference type="AlphaFoldDB" id="W6V158"/>
<evidence type="ECO:0000313" key="16">
    <source>
        <dbReference type="EMBL" id="EUB64647.1"/>
    </source>
</evidence>
<evidence type="ECO:0000256" key="6">
    <source>
        <dbReference type="ARBA" id="ARBA00022837"/>
    </source>
</evidence>
<dbReference type="EMBL" id="APAU02000002">
    <property type="protein sequence ID" value="EUB64647.1"/>
    <property type="molecule type" value="Genomic_DNA"/>
</dbReference>
<keyword evidence="12" id="KW-0407">Ion channel</keyword>
<feature type="transmembrane region" description="Helical" evidence="14">
    <location>
        <begin position="827"/>
        <end position="849"/>
    </location>
</feature>
<dbReference type="FunFam" id="1.10.287.70:FF:000059">
    <property type="entry name" value="Voltage-dependent N-type calcium channel subunit alpha"/>
    <property type="match status" value="1"/>
</dbReference>
<keyword evidence="7" id="KW-0851">Voltage-gated channel</keyword>
<dbReference type="Gene3D" id="1.20.120.350">
    <property type="entry name" value="Voltage-gated potassium channels. Chain C"/>
    <property type="match status" value="2"/>
</dbReference>
<dbReference type="SUPFAM" id="SSF81324">
    <property type="entry name" value="Voltage-gated potassium channels"/>
    <property type="match status" value="2"/>
</dbReference>
<feature type="transmembrane region" description="Helical" evidence="14">
    <location>
        <begin position="323"/>
        <end position="342"/>
    </location>
</feature>
<comment type="subcellular location">
    <subcellularLocation>
        <location evidence="1">Membrane</location>
        <topology evidence="1">Multi-pass membrane protein</topology>
    </subcellularLocation>
</comment>